<dbReference type="SMART" id="SM00987">
    <property type="entry name" value="UreE_C"/>
    <property type="match status" value="1"/>
</dbReference>
<comment type="catalytic activity">
    <reaction evidence="1">
        <text>Hydrolyzes single-stranded DNA or mismatched double-stranded DNA and polynucleotides, releasing free uracil.</text>
        <dbReference type="EC" id="3.2.2.27"/>
    </reaction>
</comment>
<evidence type="ECO:0000256" key="5">
    <source>
        <dbReference type="ARBA" id="ARBA00022485"/>
    </source>
</evidence>
<keyword evidence="10" id="KW-0411">Iron-sulfur</keyword>
<dbReference type="GO" id="GO:0004844">
    <property type="term" value="F:uracil DNA N-glycosylase activity"/>
    <property type="evidence" value="ECO:0007669"/>
    <property type="project" value="UniProtKB-EC"/>
</dbReference>
<dbReference type="NCBIfam" id="TIGR00758">
    <property type="entry name" value="UDG_fam4"/>
    <property type="match status" value="1"/>
</dbReference>
<evidence type="ECO:0000313" key="13">
    <source>
        <dbReference type="EMBL" id="OGY18868.1"/>
    </source>
</evidence>
<evidence type="ECO:0000256" key="9">
    <source>
        <dbReference type="ARBA" id="ARBA00023004"/>
    </source>
</evidence>
<evidence type="ECO:0000256" key="8">
    <source>
        <dbReference type="ARBA" id="ARBA00022801"/>
    </source>
</evidence>
<reference evidence="13 14" key="1">
    <citation type="journal article" date="2016" name="Nat. Commun.">
        <title>Thousands of microbial genomes shed light on interconnected biogeochemical processes in an aquifer system.</title>
        <authorList>
            <person name="Anantharaman K."/>
            <person name="Brown C.T."/>
            <person name="Hug L.A."/>
            <person name="Sharon I."/>
            <person name="Castelle C.J."/>
            <person name="Probst A.J."/>
            <person name="Thomas B.C."/>
            <person name="Singh A."/>
            <person name="Wilkins M.J."/>
            <person name="Karaoz U."/>
            <person name="Brodie E.L."/>
            <person name="Williams K.H."/>
            <person name="Hubbard S.S."/>
            <person name="Banfield J.F."/>
        </authorList>
    </citation>
    <scope>NUCLEOTIDE SEQUENCE [LARGE SCALE GENOMIC DNA]</scope>
</reference>
<keyword evidence="9" id="KW-0408">Iron</keyword>
<dbReference type="GO" id="GO:0051539">
    <property type="term" value="F:4 iron, 4 sulfur cluster binding"/>
    <property type="evidence" value="ECO:0007669"/>
    <property type="project" value="UniProtKB-KW"/>
</dbReference>
<protein>
    <recommendedName>
        <fullName evidence="4">Type-4 uracil-DNA glycosylase</fullName>
        <ecNumber evidence="3">3.2.2.27</ecNumber>
    </recommendedName>
</protein>
<evidence type="ECO:0000256" key="7">
    <source>
        <dbReference type="ARBA" id="ARBA00022763"/>
    </source>
</evidence>
<keyword evidence="6" id="KW-0479">Metal-binding</keyword>
<dbReference type="PANTHER" id="PTHR33693:SF1">
    <property type="entry name" value="TYPE-4 URACIL-DNA GLYCOSYLASE"/>
    <property type="match status" value="1"/>
</dbReference>
<evidence type="ECO:0000259" key="12">
    <source>
        <dbReference type="SMART" id="SM00986"/>
    </source>
</evidence>
<dbReference type="Pfam" id="PF03167">
    <property type="entry name" value="UDG"/>
    <property type="match status" value="1"/>
</dbReference>
<keyword evidence="8" id="KW-0378">Hydrolase</keyword>
<sequence length="218" mass="24908">MTNKQELQKVMERLESDAQSLPLARSVKDIVPAEGNPQAQLMFIGEAAGYHEHVERRPFVGPAGKLLTRSLEENGLKREDVWISNILKVRPPQNRDPLPEEIEAYRTYLDEEIQIIKPKIIATLGRFSMGKFIPDVYITRIHGQAHRVEWKGRKIIIFPMYHPAAALRNQKIMEAYKADFVKLANVLQTLIKQSEPGNTDDKTAISEENQTNLQLTLL</sequence>
<dbReference type="GO" id="GO:0046872">
    <property type="term" value="F:metal ion binding"/>
    <property type="evidence" value="ECO:0007669"/>
    <property type="project" value="UniProtKB-KW"/>
</dbReference>
<dbReference type="PANTHER" id="PTHR33693">
    <property type="entry name" value="TYPE-5 URACIL-DNA GLYCOSYLASE"/>
    <property type="match status" value="1"/>
</dbReference>
<comment type="similarity">
    <text evidence="2">Belongs to the uracil-DNA glycosylase (UDG) superfamily. Type 4 (UDGa) family.</text>
</comment>
<evidence type="ECO:0000256" key="1">
    <source>
        <dbReference type="ARBA" id="ARBA00001400"/>
    </source>
</evidence>
<evidence type="ECO:0000313" key="14">
    <source>
        <dbReference type="Proteomes" id="UP000179233"/>
    </source>
</evidence>
<proteinExistence type="inferred from homology"/>
<name>A0A1G1VTZ1_9BACT</name>
<dbReference type="InterPro" id="IPR005122">
    <property type="entry name" value="Uracil-DNA_glycosylase-like"/>
</dbReference>
<evidence type="ECO:0000256" key="11">
    <source>
        <dbReference type="ARBA" id="ARBA00023204"/>
    </source>
</evidence>
<organism evidence="13 14">
    <name type="scientific">Candidatus Chisholmbacteria bacterium RIFCSPHIGHO2_01_FULL_52_32</name>
    <dbReference type="NCBI Taxonomy" id="1797591"/>
    <lineage>
        <taxon>Bacteria</taxon>
        <taxon>Candidatus Chisholmiibacteriota</taxon>
    </lineage>
</organism>
<dbReference type="Gene3D" id="3.40.470.10">
    <property type="entry name" value="Uracil-DNA glycosylase-like domain"/>
    <property type="match status" value="1"/>
</dbReference>
<dbReference type="Proteomes" id="UP000179233">
    <property type="component" value="Unassembled WGS sequence"/>
</dbReference>
<keyword evidence="11" id="KW-0234">DNA repair</keyword>
<dbReference type="InterPro" id="IPR036895">
    <property type="entry name" value="Uracil-DNA_glycosylase-like_sf"/>
</dbReference>
<comment type="caution">
    <text evidence="13">The sequence shown here is derived from an EMBL/GenBank/DDBJ whole genome shotgun (WGS) entry which is preliminary data.</text>
</comment>
<evidence type="ECO:0000256" key="2">
    <source>
        <dbReference type="ARBA" id="ARBA00006521"/>
    </source>
</evidence>
<evidence type="ECO:0000256" key="10">
    <source>
        <dbReference type="ARBA" id="ARBA00023014"/>
    </source>
</evidence>
<gene>
    <name evidence="13" type="ORF">A2786_05260</name>
</gene>
<evidence type="ECO:0000256" key="6">
    <source>
        <dbReference type="ARBA" id="ARBA00022723"/>
    </source>
</evidence>
<dbReference type="EMBL" id="MHCJ01000003">
    <property type="protein sequence ID" value="OGY18868.1"/>
    <property type="molecule type" value="Genomic_DNA"/>
</dbReference>
<dbReference type="SMART" id="SM00986">
    <property type="entry name" value="UDG"/>
    <property type="match status" value="1"/>
</dbReference>
<dbReference type="AlphaFoldDB" id="A0A1G1VTZ1"/>
<accession>A0A1G1VTZ1</accession>
<feature type="domain" description="Uracil-DNA glycosylase-like" evidence="12">
    <location>
        <begin position="32"/>
        <end position="187"/>
    </location>
</feature>
<keyword evidence="7" id="KW-0227">DNA damage</keyword>
<dbReference type="InterPro" id="IPR005273">
    <property type="entry name" value="Ura-DNA_glyco_family4"/>
</dbReference>
<dbReference type="GO" id="GO:0006281">
    <property type="term" value="P:DNA repair"/>
    <property type="evidence" value="ECO:0007669"/>
    <property type="project" value="UniProtKB-KW"/>
</dbReference>
<dbReference type="InterPro" id="IPR051536">
    <property type="entry name" value="UDG_Type-4/5"/>
</dbReference>
<dbReference type="SUPFAM" id="SSF52141">
    <property type="entry name" value="Uracil-DNA glycosylase-like"/>
    <property type="match status" value="1"/>
</dbReference>
<dbReference type="CDD" id="cd10030">
    <property type="entry name" value="UDG-F4_TTUDGA_SPO1dp_like"/>
    <property type="match status" value="1"/>
</dbReference>
<evidence type="ECO:0000256" key="3">
    <source>
        <dbReference type="ARBA" id="ARBA00012030"/>
    </source>
</evidence>
<keyword evidence="5" id="KW-0004">4Fe-4S</keyword>
<dbReference type="EC" id="3.2.2.27" evidence="3"/>
<evidence type="ECO:0000256" key="4">
    <source>
        <dbReference type="ARBA" id="ARBA00019403"/>
    </source>
</evidence>